<feature type="domain" description="TonB-dependent receptor plug" evidence="8">
    <location>
        <begin position="45"/>
        <end position="165"/>
    </location>
</feature>
<dbReference type="InterPro" id="IPR000531">
    <property type="entry name" value="Beta-barrel_TonB"/>
</dbReference>
<dbReference type="Pfam" id="PF07715">
    <property type="entry name" value="Plug"/>
    <property type="match status" value="1"/>
</dbReference>
<protein>
    <recommendedName>
        <fullName evidence="10">TonB-dependent receptor plug domain-containing protein</fullName>
    </recommendedName>
</protein>
<dbReference type="Gene3D" id="2.40.170.20">
    <property type="entry name" value="TonB-dependent receptor, beta-barrel domain"/>
    <property type="match status" value="1"/>
</dbReference>
<organism evidence="9">
    <name type="scientific">marine metagenome</name>
    <dbReference type="NCBI Taxonomy" id="408172"/>
    <lineage>
        <taxon>unclassified sequences</taxon>
        <taxon>metagenomes</taxon>
        <taxon>ecological metagenomes</taxon>
    </lineage>
</organism>
<comment type="subcellular location">
    <subcellularLocation>
        <location evidence="1">Cell outer membrane</location>
        <topology evidence="1">Multi-pass membrane protein</topology>
    </subcellularLocation>
</comment>
<evidence type="ECO:0000256" key="2">
    <source>
        <dbReference type="ARBA" id="ARBA00022448"/>
    </source>
</evidence>
<name>A0A381VEE1_9ZZZZ</name>
<dbReference type="InterPro" id="IPR037066">
    <property type="entry name" value="Plug_dom_sf"/>
</dbReference>
<evidence type="ECO:0000256" key="1">
    <source>
        <dbReference type="ARBA" id="ARBA00004571"/>
    </source>
</evidence>
<accession>A0A381VEE1</accession>
<dbReference type="PROSITE" id="PS52016">
    <property type="entry name" value="TONB_DEPENDENT_REC_3"/>
    <property type="match status" value="1"/>
</dbReference>
<sequence length="940" mass="102191">MHNLRKMVRSLILFSLVLFSFNVFAADEEVEEVVVTGSLIKISAQNQAVPVDVIGRDELEAQGSPNMIDVILNLPSMSGTLNQQDQFQGSGVATGMKNINIRGMGGDRGLVLINGKRVAAAAVRSAKSAVYPVDVGNFPMIAMQRMELLKNGGAVTYGSDAITGVLNFITRKGFEGLEVKANFSDNDGSDGDRNVSMVWGTGNSGANLMIALEYEKRDRLPVWERSFVDYSSPTGWPLGISSFGNPGGFGPAAGWPGTLYGGLDMDPKCGYASEFTSSFALSLGRCGYNYTPFFNLIDEQERHKIYIQAEFDVTDSTSVYVDVLYADLEGWYNTSPSFPHTNPGSSNYCAGDPLTCTSAVPYFMYVPLNNPGAVDFLSTLSAERQAQYQAAGGLHFWGRTLAVEGPSQSGKRFHETMRLNAGILHSFDNGMDLDVSVTYTNHSVDGFTFDPLHLRVQDALAGLSGHNCPRVGSNPWDAANDALRGDTASGCYWYNPFGSAIGATGALANDPSVRQYFNGVASGITQVENVVTEATLTGESDIEMGGGNLAWAAGYQYRWWDSQYNPTGDNRVDGPQNSPFVFLGVGQESYIETRVWSLFGEAALPISDNTTVTIGARHEDYGLDSLTKPKLSIISDVSDKVTLRASYEQVFRVPSIPTQSSYSLELYAPAGEYIQIETPVPSSLTPEESTNIGFGVIVRPSDQLTVNLDYYSLALEGPFNREASTCACSDKITATGALYDPAVNVPQDITMIIAELINGDDVDTAGVDLEVKYNFESDIGNWSVGGNMNHILEYDVSGTADGNAYDAAGLYNLRSTVLPIELRMMPDLKLNVYASLLMNNGIYARLYARYIDGVEIPDTFDSLGTMQGAGYFMDQQIDDHLTYDFHIGFSAFEDKVEATFSVINLTDEEPPLVPHELAYDANTHNPVGRIIKVGIDYKLQ</sequence>
<keyword evidence="6" id="KW-0998">Cell outer membrane</keyword>
<proteinExistence type="predicted"/>
<dbReference type="PANTHER" id="PTHR47234">
    <property type="match status" value="1"/>
</dbReference>
<dbReference type="EMBL" id="UINC01008613">
    <property type="protein sequence ID" value="SVA38729.1"/>
    <property type="molecule type" value="Genomic_DNA"/>
</dbReference>
<gene>
    <name evidence="9" type="ORF">METZ01_LOCUS91583</name>
</gene>
<dbReference type="AlphaFoldDB" id="A0A381VEE1"/>
<evidence type="ECO:0000259" key="8">
    <source>
        <dbReference type="Pfam" id="PF07715"/>
    </source>
</evidence>
<dbReference type="Pfam" id="PF00593">
    <property type="entry name" value="TonB_dep_Rec_b-barrel"/>
    <property type="match status" value="1"/>
</dbReference>
<evidence type="ECO:0000256" key="4">
    <source>
        <dbReference type="ARBA" id="ARBA00023077"/>
    </source>
</evidence>
<dbReference type="SUPFAM" id="SSF56935">
    <property type="entry name" value="Porins"/>
    <property type="match status" value="1"/>
</dbReference>
<dbReference type="InterPro" id="IPR039426">
    <property type="entry name" value="TonB-dep_rcpt-like"/>
</dbReference>
<dbReference type="InterPro" id="IPR012910">
    <property type="entry name" value="Plug_dom"/>
</dbReference>
<keyword evidence="5" id="KW-0472">Membrane</keyword>
<evidence type="ECO:0000259" key="7">
    <source>
        <dbReference type="Pfam" id="PF00593"/>
    </source>
</evidence>
<evidence type="ECO:0000256" key="6">
    <source>
        <dbReference type="ARBA" id="ARBA00023237"/>
    </source>
</evidence>
<dbReference type="InterPro" id="IPR036942">
    <property type="entry name" value="Beta-barrel_TonB_sf"/>
</dbReference>
<reference evidence="9" key="1">
    <citation type="submission" date="2018-05" db="EMBL/GenBank/DDBJ databases">
        <authorList>
            <person name="Lanie J.A."/>
            <person name="Ng W.-L."/>
            <person name="Kazmierczak K.M."/>
            <person name="Andrzejewski T.M."/>
            <person name="Davidsen T.M."/>
            <person name="Wayne K.J."/>
            <person name="Tettelin H."/>
            <person name="Glass J.I."/>
            <person name="Rusch D."/>
            <person name="Podicherti R."/>
            <person name="Tsui H.-C.T."/>
            <person name="Winkler M.E."/>
        </authorList>
    </citation>
    <scope>NUCLEOTIDE SEQUENCE</scope>
</reference>
<keyword evidence="2" id="KW-0813">Transport</keyword>
<keyword evidence="4" id="KW-0798">TonB box</keyword>
<evidence type="ECO:0000256" key="3">
    <source>
        <dbReference type="ARBA" id="ARBA00022692"/>
    </source>
</evidence>
<dbReference type="Gene3D" id="2.170.130.10">
    <property type="entry name" value="TonB-dependent receptor, plug domain"/>
    <property type="match status" value="1"/>
</dbReference>
<dbReference type="GO" id="GO:0009279">
    <property type="term" value="C:cell outer membrane"/>
    <property type="evidence" value="ECO:0007669"/>
    <property type="project" value="UniProtKB-SubCell"/>
</dbReference>
<evidence type="ECO:0000256" key="5">
    <source>
        <dbReference type="ARBA" id="ARBA00023136"/>
    </source>
</evidence>
<evidence type="ECO:0000313" key="9">
    <source>
        <dbReference type="EMBL" id="SVA38729.1"/>
    </source>
</evidence>
<feature type="domain" description="TonB-dependent receptor-like beta-barrel" evidence="7">
    <location>
        <begin position="465"/>
        <end position="905"/>
    </location>
</feature>
<dbReference type="PANTHER" id="PTHR47234:SF2">
    <property type="entry name" value="TONB-DEPENDENT RECEPTOR"/>
    <property type="match status" value="1"/>
</dbReference>
<evidence type="ECO:0008006" key="10">
    <source>
        <dbReference type="Google" id="ProtNLM"/>
    </source>
</evidence>
<keyword evidence="3" id="KW-0812">Transmembrane</keyword>